<protein>
    <submittedName>
        <fullName evidence="2">Uncharacterized protein</fullName>
    </submittedName>
</protein>
<dbReference type="WBParaSite" id="nRc.2.0.1.t01048-RA">
    <property type="protein sequence ID" value="nRc.2.0.1.t01048-RA"/>
    <property type="gene ID" value="nRc.2.0.1.g01048"/>
</dbReference>
<evidence type="ECO:0000313" key="1">
    <source>
        <dbReference type="Proteomes" id="UP000887565"/>
    </source>
</evidence>
<proteinExistence type="predicted"/>
<sequence>MAQVRHRSGLRNALTVKSLLKESVRTLEKFNKKTLRSGAVWTGLYNDNLHNQKMPGVKANILRINRNNVCRKKDLILKNVTTYIAILINIDVALSVL</sequence>
<keyword evidence="1" id="KW-1185">Reference proteome</keyword>
<dbReference type="Proteomes" id="UP000887565">
    <property type="component" value="Unplaced"/>
</dbReference>
<reference evidence="2" key="1">
    <citation type="submission" date="2022-11" db="UniProtKB">
        <authorList>
            <consortium name="WormBaseParasite"/>
        </authorList>
    </citation>
    <scope>IDENTIFICATION</scope>
</reference>
<name>A0A915HHE6_ROMCU</name>
<organism evidence="1 2">
    <name type="scientific">Romanomermis culicivorax</name>
    <name type="common">Nematode worm</name>
    <dbReference type="NCBI Taxonomy" id="13658"/>
    <lineage>
        <taxon>Eukaryota</taxon>
        <taxon>Metazoa</taxon>
        <taxon>Ecdysozoa</taxon>
        <taxon>Nematoda</taxon>
        <taxon>Enoplea</taxon>
        <taxon>Dorylaimia</taxon>
        <taxon>Mermithida</taxon>
        <taxon>Mermithoidea</taxon>
        <taxon>Mermithidae</taxon>
        <taxon>Romanomermis</taxon>
    </lineage>
</organism>
<evidence type="ECO:0000313" key="2">
    <source>
        <dbReference type="WBParaSite" id="nRc.2.0.1.t01048-RA"/>
    </source>
</evidence>
<accession>A0A915HHE6</accession>
<dbReference type="AlphaFoldDB" id="A0A915HHE6"/>